<dbReference type="GO" id="GO:0015558">
    <property type="term" value="F:secondary active p-aminobenzoyl-glutamate transmembrane transporter activity"/>
    <property type="evidence" value="ECO:0007669"/>
    <property type="project" value="InterPro"/>
</dbReference>
<dbReference type="Proteomes" id="UP000019260">
    <property type="component" value="Chromosome"/>
</dbReference>
<keyword evidence="1" id="KW-0472">Membrane</keyword>
<feature type="transmembrane region" description="Helical" evidence="1">
    <location>
        <begin position="6"/>
        <end position="24"/>
    </location>
</feature>
<keyword evidence="3" id="KW-1185">Reference proteome</keyword>
<name>W0GQW4_9MOLU</name>
<dbReference type="HOGENOM" id="CLU_2685987_0_0_14"/>
<dbReference type="KEGG" id="smir:SMM_0599"/>
<gene>
    <name evidence="2" type="ORF">P344_03560</name>
</gene>
<keyword evidence="1" id="KW-1133">Transmembrane helix</keyword>
<evidence type="ECO:0000313" key="3">
    <source>
        <dbReference type="Proteomes" id="UP000019260"/>
    </source>
</evidence>
<organism evidence="2 3">
    <name type="scientific">Spiroplasma mirum ATCC 29335</name>
    <dbReference type="NCBI Taxonomy" id="838561"/>
    <lineage>
        <taxon>Bacteria</taxon>
        <taxon>Bacillati</taxon>
        <taxon>Mycoplasmatota</taxon>
        <taxon>Mollicutes</taxon>
        <taxon>Entomoplasmatales</taxon>
        <taxon>Spiroplasmataceae</taxon>
        <taxon>Spiroplasma</taxon>
    </lineage>
</organism>
<dbReference type="GO" id="GO:1902604">
    <property type="term" value="P:p-aminobenzoyl-glutamate transmembrane transport"/>
    <property type="evidence" value="ECO:0007669"/>
    <property type="project" value="InterPro"/>
</dbReference>
<dbReference type="KEGG" id="smia:P344_03560"/>
<proteinExistence type="predicted"/>
<dbReference type="AlphaFoldDB" id="W0GQW4"/>
<reference evidence="2 3" key="1">
    <citation type="submission" date="2013-09" db="EMBL/GenBank/DDBJ databases">
        <title>Complete genome sequence of Spiroplasma mirum suckling mouse cataract agent.</title>
        <authorList>
            <person name="Landry C.A."/>
            <person name="Bastian F.O."/>
            <person name="Thune R.L."/>
        </authorList>
    </citation>
    <scope>NUCLEOTIDE SEQUENCE [LARGE SCALE GENOMIC DNA]</scope>
    <source>
        <strain evidence="2 3">SMCA</strain>
    </source>
</reference>
<dbReference type="Pfam" id="PF03806">
    <property type="entry name" value="ABG_transport"/>
    <property type="match status" value="1"/>
</dbReference>
<dbReference type="RefSeq" id="WP_025317386.1">
    <property type="nucleotide sequence ID" value="NZ_CP002082.1"/>
</dbReference>
<accession>W0GQW4</accession>
<keyword evidence="1" id="KW-0812">Transmembrane</keyword>
<evidence type="ECO:0000313" key="2">
    <source>
        <dbReference type="EMBL" id="AHI58053.1"/>
    </source>
</evidence>
<evidence type="ECO:0000256" key="1">
    <source>
        <dbReference type="SAM" id="Phobius"/>
    </source>
</evidence>
<protein>
    <submittedName>
        <fullName evidence="2">Uncharacterized protein</fullName>
    </submittedName>
</protein>
<dbReference type="PATRIC" id="fig|838561.3.peg.687"/>
<sequence length="74" mass="8969">MNALSNWYFTILLIPIYTLVGWFVTDKIVEKRIINRYAHMTTIDEFEINGVQQERFKLTKEERRGMWFVLGFVH</sequence>
<dbReference type="EMBL" id="CP006720">
    <property type="protein sequence ID" value="AHI58053.1"/>
    <property type="molecule type" value="Genomic_DNA"/>
</dbReference>
<dbReference type="InterPro" id="IPR004697">
    <property type="entry name" value="AbgT"/>
</dbReference>
<dbReference type="OrthoDB" id="3314392at2"/>